<name>A0A975IHA0_9GAMM</name>
<evidence type="ECO:0000313" key="2">
    <source>
        <dbReference type="Proteomes" id="UP000672009"/>
    </source>
</evidence>
<gene>
    <name evidence="1" type="ORF">J9260_01035</name>
</gene>
<organism evidence="1 2">
    <name type="scientific">Thiothrix unzii</name>
    <dbReference type="NCBI Taxonomy" id="111769"/>
    <lineage>
        <taxon>Bacteria</taxon>
        <taxon>Pseudomonadati</taxon>
        <taxon>Pseudomonadota</taxon>
        <taxon>Gammaproteobacteria</taxon>
        <taxon>Thiotrichales</taxon>
        <taxon>Thiotrichaceae</taxon>
        <taxon>Thiothrix</taxon>
    </lineage>
</organism>
<dbReference type="AlphaFoldDB" id="A0A975IHA0"/>
<keyword evidence="2" id="KW-1185">Reference proteome</keyword>
<reference evidence="1" key="1">
    <citation type="submission" date="2021-04" db="EMBL/GenBank/DDBJ databases">
        <title>Genomics, taxonomy and metabolism of representatives of sulfur bacteria of the genus Thiothrix: Thiothrix fructosivorans QT, Thiothrix unzii A1T and three new species, Thiothrix subterranea sp. nov., Thiothrix litoralis sp. nov. and 'Candidatus Thiothrix anitrata' sp. nov.</title>
        <authorList>
            <person name="Ravin N.V."/>
            <person name="Smolyakov D."/>
            <person name="Rudenko T.S."/>
            <person name="Mardanov A.V."/>
            <person name="Beletsky A.V."/>
            <person name="Markov N.D."/>
            <person name="Fomenkov A.I."/>
            <person name="Roberts R.J."/>
            <person name="Karnachuk O.V."/>
            <person name="Novikov A."/>
            <person name="Grabovich M.Y."/>
        </authorList>
    </citation>
    <scope>NUCLEOTIDE SEQUENCE</scope>
    <source>
        <strain evidence="1">A1</strain>
    </source>
</reference>
<sequence length="75" mass="8454">MNIDIKILRKGDSVLNVFNYMNSVAVSVKRKNGHIDIFLLNENNEGIPEIASIWKISEGDNEIEVSKGDMKISTF</sequence>
<dbReference type="Proteomes" id="UP000672009">
    <property type="component" value="Chromosome"/>
</dbReference>
<dbReference type="KEGG" id="tun:J9260_01035"/>
<dbReference type="RefSeq" id="WP_210219217.1">
    <property type="nucleotide sequence ID" value="NZ_CP072793.1"/>
</dbReference>
<protein>
    <submittedName>
        <fullName evidence="1">Uncharacterized protein</fullName>
    </submittedName>
</protein>
<proteinExistence type="predicted"/>
<dbReference type="EMBL" id="CP072793">
    <property type="protein sequence ID" value="QTR53707.1"/>
    <property type="molecule type" value="Genomic_DNA"/>
</dbReference>
<evidence type="ECO:0000313" key="1">
    <source>
        <dbReference type="EMBL" id="QTR53707.1"/>
    </source>
</evidence>
<accession>A0A975IHA0</accession>